<keyword evidence="3" id="KW-0804">Transcription</keyword>
<feature type="compositionally biased region" description="Polar residues" evidence="4">
    <location>
        <begin position="183"/>
        <end position="199"/>
    </location>
</feature>
<evidence type="ECO:0000256" key="1">
    <source>
        <dbReference type="ARBA" id="ARBA00007682"/>
    </source>
</evidence>
<dbReference type="InterPro" id="IPR038635">
    <property type="entry name" value="CCR4-NOT_su2/3/5_C_sf"/>
</dbReference>
<feature type="compositionally biased region" description="Low complexity" evidence="4">
    <location>
        <begin position="295"/>
        <end position="313"/>
    </location>
</feature>
<dbReference type="Gene3D" id="2.30.30.1020">
    <property type="entry name" value="CCR4-NOT complex subunit 2/3/5, C-terminal domain"/>
    <property type="match status" value="1"/>
</dbReference>
<dbReference type="InterPro" id="IPR040168">
    <property type="entry name" value="Not2/3/5"/>
</dbReference>
<feature type="compositionally biased region" description="Polar residues" evidence="4">
    <location>
        <begin position="156"/>
        <end position="169"/>
    </location>
</feature>
<feature type="region of interest" description="Disordered" evidence="4">
    <location>
        <begin position="590"/>
        <end position="618"/>
    </location>
</feature>
<dbReference type="Proteomes" id="UP000813824">
    <property type="component" value="Unassembled WGS sequence"/>
</dbReference>
<comment type="caution">
    <text evidence="6">The sequence shown here is derived from an EMBL/GenBank/DDBJ whole genome shotgun (WGS) entry which is preliminary data.</text>
</comment>
<dbReference type="EMBL" id="JAEVFJ010000043">
    <property type="protein sequence ID" value="KAH8086001.1"/>
    <property type="molecule type" value="Genomic_DNA"/>
</dbReference>
<dbReference type="GO" id="GO:0030015">
    <property type="term" value="C:CCR4-NOT core complex"/>
    <property type="evidence" value="ECO:0007669"/>
    <property type="project" value="InterPro"/>
</dbReference>
<accession>A0A8K0XKZ7</accession>
<feature type="region of interest" description="Disordered" evidence="4">
    <location>
        <begin position="289"/>
        <end position="397"/>
    </location>
</feature>
<keyword evidence="7" id="KW-1185">Reference proteome</keyword>
<name>A0A8K0XKZ7_9AGAR</name>
<feature type="compositionally biased region" description="Low complexity" evidence="4">
    <location>
        <begin position="102"/>
        <end position="112"/>
    </location>
</feature>
<evidence type="ECO:0000313" key="6">
    <source>
        <dbReference type="EMBL" id="KAH8086001.1"/>
    </source>
</evidence>
<feature type="compositionally biased region" description="Low complexity" evidence="4">
    <location>
        <begin position="77"/>
        <end position="94"/>
    </location>
</feature>
<organism evidence="6 7">
    <name type="scientific">Cristinia sonorae</name>
    <dbReference type="NCBI Taxonomy" id="1940300"/>
    <lineage>
        <taxon>Eukaryota</taxon>
        <taxon>Fungi</taxon>
        <taxon>Dikarya</taxon>
        <taxon>Basidiomycota</taxon>
        <taxon>Agaricomycotina</taxon>
        <taxon>Agaricomycetes</taxon>
        <taxon>Agaricomycetidae</taxon>
        <taxon>Agaricales</taxon>
        <taxon>Pleurotineae</taxon>
        <taxon>Stephanosporaceae</taxon>
        <taxon>Cristinia</taxon>
    </lineage>
</organism>
<evidence type="ECO:0000256" key="2">
    <source>
        <dbReference type="ARBA" id="ARBA00023015"/>
    </source>
</evidence>
<feature type="compositionally biased region" description="Pro residues" evidence="4">
    <location>
        <begin position="1"/>
        <end position="15"/>
    </location>
</feature>
<evidence type="ECO:0000259" key="5">
    <source>
        <dbReference type="Pfam" id="PF04153"/>
    </source>
</evidence>
<feature type="region of interest" description="Disordered" evidence="4">
    <location>
        <begin position="1"/>
        <end position="169"/>
    </location>
</feature>
<reference evidence="6" key="1">
    <citation type="journal article" date="2021" name="New Phytol.">
        <title>Evolutionary innovations through gain and loss of genes in the ectomycorrhizal Boletales.</title>
        <authorList>
            <person name="Wu G."/>
            <person name="Miyauchi S."/>
            <person name="Morin E."/>
            <person name="Kuo A."/>
            <person name="Drula E."/>
            <person name="Varga T."/>
            <person name="Kohler A."/>
            <person name="Feng B."/>
            <person name="Cao Y."/>
            <person name="Lipzen A."/>
            <person name="Daum C."/>
            <person name="Hundley H."/>
            <person name="Pangilinan J."/>
            <person name="Johnson J."/>
            <person name="Barry K."/>
            <person name="LaButti K."/>
            <person name="Ng V."/>
            <person name="Ahrendt S."/>
            <person name="Min B."/>
            <person name="Choi I.G."/>
            <person name="Park H."/>
            <person name="Plett J.M."/>
            <person name="Magnuson J."/>
            <person name="Spatafora J.W."/>
            <person name="Nagy L.G."/>
            <person name="Henrissat B."/>
            <person name="Grigoriev I.V."/>
            <person name="Yang Z.L."/>
            <person name="Xu J."/>
            <person name="Martin F.M."/>
        </authorList>
    </citation>
    <scope>NUCLEOTIDE SEQUENCE</scope>
    <source>
        <strain evidence="6">KKN 215</strain>
    </source>
</reference>
<feature type="compositionally biased region" description="Pro residues" evidence="4">
    <location>
        <begin position="336"/>
        <end position="348"/>
    </location>
</feature>
<keyword evidence="2" id="KW-0805">Transcription regulation</keyword>
<dbReference type="InterPro" id="IPR007282">
    <property type="entry name" value="NOT2/3/5_C"/>
</dbReference>
<feature type="compositionally biased region" description="Low complexity" evidence="4">
    <location>
        <begin position="382"/>
        <end position="397"/>
    </location>
</feature>
<evidence type="ECO:0000313" key="7">
    <source>
        <dbReference type="Proteomes" id="UP000813824"/>
    </source>
</evidence>
<dbReference type="GO" id="GO:0000289">
    <property type="term" value="P:nuclear-transcribed mRNA poly(A) tail shortening"/>
    <property type="evidence" value="ECO:0007669"/>
    <property type="project" value="UniProtKB-ARBA"/>
</dbReference>
<evidence type="ECO:0000256" key="4">
    <source>
        <dbReference type="SAM" id="MobiDB-lite"/>
    </source>
</evidence>
<feature type="domain" description="NOT2/NOT3/NOT5 C-terminal" evidence="5">
    <location>
        <begin position="448"/>
        <end position="571"/>
    </location>
</feature>
<dbReference type="OrthoDB" id="25391at2759"/>
<feature type="compositionally biased region" description="Low complexity" evidence="4">
    <location>
        <begin position="595"/>
        <end position="615"/>
    </location>
</feature>
<feature type="region of interest" description="Disordered" evidence="4">
    <location>
        <begin position="183"/>
        <end position="235"/>
    </location>
</feature>
<comment type="similarity">
    <text evidence="1">Belongs to the CNOT2/3/5 family.</text>
</comment>
<feature type="compositionally biased region" description="Low complexity" evidence="4">
    <location>
        <begin position="128"/>
        <end position="141"/>
    </location>
</feature>
<feature type="compositionally biased region" description="Polar residues" evidence="4">
    <location>
        <begin position="50"/>
        <end position="74"/>
    </location>
</feature>
<proteinExistence type="inferred from homology"/>
<evidence type="ECO:0000256" key="3">
    <source>
        <dbReference type="ARBA" id="ARBA00023163"/>
    </source>
</evidence>
<dbReference type="GO" id="GO:0006355">
    <property type="term" value="P:regulation of DNA-templated transcription"/>
    <property type="evidence" value="ECO:0007669"/>
    <property type="project" value="InterPro"/>
</dbReference>
<dbReference type="PANTHER" id="PTHR23326">
    <property type="entry name" value="CCR4 NOT-RELATED"/>
    <property type="match status" value="1"/>
</dbReference>
<dbReference type="Pfam" id="PF04153">
    <property type="entry name" value="NOT2_3_5_C"/>
    <property type="match status" value="1"/>
</dbReference>
<gene>
    <name evidence="6" type="ORF">BXZ70DRAFT_956790</name>
</gene>
<dbReference type="AlphaFoldDB" id="A0A8K0XKZ7"/>
<feature type="compositionally biased region" description="Low complexity" evidence="4">
    <location>
        <begin position="349"/>
        <end position="364"/>
    </location>
</feature>
<sequence length="632" mass="66652">MNRPGQPPQRPPSLGPNPAMGGGPFRGPYPSFAIPPRTVMPQYPGMQNHRGAQNMVSQPTPGFMQQQQRGQNAFSFGPGLQQQQQQPHTSQTPLPHTPLPPQGQQTQQQQQTNNATPSLPPHLAQNNLSSLATAPSTSSASEVGLDPNDFPALGSIPTSNLNTPSAANTTSYATQAGTAVGGASNTGHVGNGAANQQRDFTPDDFPALGGQTPASQQPPPTDGHPPGLNGFQSSNDQQHRQTLLGSLAGGQQQPGLLNLGRAGGSLAGFQSDAEKRNYAMKLNQTNMGAFASNGTHLPSSQQQQPPTAQAQHLGAPPGVPPPAPFSQAPSQQTQAPQPPTQGVQPPPVAQQQQPPVTPGGIPTQHTPYVGNGTVAGDTALHPSQASAQPASAVPQTPAQQVLMSPADKWGLLGLLALIKSPDLDTSLLSVGTDLGTMGLDMQNPGSLYSTFITPWADSSAAHTVEPDFHLPACYNVQPPPPGPSKAVAFSDETLFFMFYSSPRDAMQELAAQELWNRNWRYHKEMRLWITKETGTSPSQKVPGGERGSYSYWDPENWEKARKEMTVIYSDLEEKSHPVFVQSQTLQLATPGATVAGTTSAQPQQQAPTQPSQPGPMVGGRVSAFQGMGMAAM</sequence>
<feature type="compositionally biased region" description="Low complexity" evidence="4">
    <location>
        <begin position="325"/>
        <end position="335"/>
    </location>
</feature>
<protein>
    <recommendedName>
        <fullName evidence="5">NOT2/NOT3/NOT5 C-terminal domain-containing protein</fullName>
    </recommendedName>
</protein>